<accession>A0A7W3TSC1</accession>
<dbReference type="RefSeq" id="WP_182598465.1">
    <property type="nucleotide sequence ID" value="NZ_JACIVC010000061.1"/>
</dbReference>
<sequence length="431" mass="49519">MLKKYPVALYLTWIVVILVLPLPLIWLLNSQLIASPSSLFAYDMGIIAYVWWLIIIFLSTRPHWLEHFIGIPSMYFIHGSLGVLALMAATAHKFLSFSFDQSVKQTGNTAWYIAIAGIIYAILFMSGWLVDRYLLFRKAKIALSKIFNHQVSVWLHRTNLLLIVLIWLHVHLIVRFSSMNTFMVTFDVYTYIVVGYYLLSKFLGMFKSNGTVIQNQELGPHTQQLIIKLDKNSPSYHAGDFYFLSFRGSKNISREKHPFSVTSAPKDNPYEVMFTIQKLGDFTRKISQVTKGTRCYLEGPYGRFNRIIEKLQENQPIILYGLGSGLAPLLSIAEQYGGIRPIMILWSTSKKNGLYFEKTLNRIKEQSPNISVLVKERRFTLEDLQRRLTSEEIKEAVYFVVGPSHVVIKVEKLLKDVGIASSQIIDERLTM</sequence>
<feature type="transmembrane region" description="Helical" evidence="2">
    <location>
        <begin position="151"/>
        <end position="170"/>
    </location>
</feature>
<dbReference type="Pfam" id="PF08022">
    <property type="entry name" value="FAD_binding_8"/>
    <property type="match status" value="1"/>
</dbReference>
<feature type="transmembrane region" description="Helical" evidence="2">
    <location>
        <begin position="70"/>
        <end position="89"/>
    </location>
</feature>
<dbReference type="Proteomes" id="UP000518316">
    <property type="component" value="Unassembled WGS sequence"/>
</dbReference>
<dbReference type="GO" id="GO:0005886">
    <property type="term" value="C:plasma membrane"/>
    <property type="evidence" value="ECO:0007669"/>
    <property type="project" value="TreeGrafter"/>
</dbReference>
<dbReference type="EMBL" id="JACIVC010000061">
    <property type="protein sequence ID" value="MBB1069949.1"/>
    <property type="molecule type" value="Genomic_DNA"/>
</dbReference>
<dbReference type="InterPro" id="IPR017938">
    <property type="entry name" value="Riboflavin_synthase-like_b-brl"/>
</dbReference>
<dbReference type="InterPro" id="IPR039261">
    <property type="entry name" value="FNR_nucleotide-bd"/>
</dbReference>
<feature type="transmembrane region" description="Helical" evidence="2">
    <location>
        <begin position="109"/>
        <end position="130"/>
    </location>
</feature>
<comment type="caution">
    <text evidence="4">The sequence shown here is derived from an EMBL/GenBank/DDBJ whole genome shotgun (WGS) entry which is preliminary data.</text>
</comment>
<feature type="transmembrane region" description="Helical" evidence="2">
    <location>
        <begin position="182"/>
        <end position="199"/>
    </location>
</feature>
<keyword evidence="2" id="KW-0812">Transmembrane</keyword>
<dbReference type="AlphaFoldDB" id="A0A7W3TSC1"/>
<keyword evidence="2" id="KW-1133">Transmembrane helix</keyword>
<proteinExistence type="predicted"/>
<dbReference type="SUPFAM" id="SSF63380">
    <property type="entry name" value="Riboflavin synthase domain-like"/>
    <property type="match status" value="1"/>
</dbReference>
<evidence type="ECO:0000256" key="1">
    <source>
        <dbReference type="ARBA" id="ARBA00023002"/>
    </source>
</evidence>
<reference evidence="4 5" key="1">
    <citation type="submission" date="2020-07" db="EMBL/GenBank/DDBJ databases">
        <title>Description of Limosilactobacillus balticus sp. nov., Limosilactobacillus agrestis sp. nov., Limosilactobacillus albertensis sp. nov., Limosilactobacillus rudii sp. nov., Limosilactobacillus fastidiosus sp. nov., five novel Limosilactobacillus species isolated from the vertebrate gastrointestinal tract, and proposal of 6 subspecies of Limosilactobacillus reuteri adapted to the gastrointestinal tract of specific vertebrate hosts.</title>
        <authorList>
            <person name="Li F."/>
            <person name="Cheng C."/>
            <person name="Zheng J."/>
            <person name="Quevedo R.M."/>
            <person name="Li J."/>
            <person name="Roos S."/>
            <person name="Gaenzle M.G."/>
            <person name="Walter J."/>
        </authorList>
    </citation>
    <scope>NUCLEOTIDE SEQUENCE [LARGE SCALE GENOMIC DNA]</scope>
    <source>
        <strain evidence="4 5">RRLNB_1_1</strain>
    </source>
</reference>
<evidence type="ECO:0000313" key="5">
    <source>
        <dbReference type="Proteomes" id="UP000518316"/>
    </source>
</evidence>
<feature type="transmembrane region" description="Helical" evidence="2">
    <location>
        <begin position="39"/>
        <end position="58"/>
    </location>
</feature>
<dbReference type="SUPFAM" id="SSF52343">
    <property type="entry name" value="Ferredoxin reductase-like, C-terminal NADP-linked domain"/>
    <property type="match status" value="1"/>
</dbReference>
<keyword evidence="2" id="KW-0472">Membrane</keyword>
<evidence type="ECO:0000259" key="3">
    <source>
        <dbReference type="PROSITE" id="PS51384"/>
    </source>
</evidence>
<dbReference type="InterPro" id="IPR013112">
    <property type="entry name" value="FAD-bd_8"/>
</dbReference>
<organism evidence="4 5">
    <name type="scientific">Limosilactobacillus albertensis</name>
    <dbReference type="NCBI Taxonomy" id="2759752"/>
    <lineage>
        <taxon>Bacteria</taxon>
        <taxon>Bacillati</taxon>
        <taxon>Bacillota</taxon>
        <taxon>Bacilli</taxon>
        <taxon>Lactobacillales</taxon>
        <taxon>Lactobacillaceae</taxon>
        <taxon>Limosilactobacillus</taxon>
    </lineage>
</organism>
<keyword evidence="5" id="KW-1185">Reference proteome</keyword>
<dbReference type="InterPro" id="IPR050369">
    <property type="entry name" value="RBOH/FRE"/>
</dbReference>
<evidence type="ECO:0000313" key="4">
    <source>
        <dbReference type="EMBL" id="MBB1069949.1"/>
    </source>
</evidence>
<dbReference type="GO" id="GO:0016491">
    <property type="term" value="F:oxidoreductase activity"/>
    <property type="evidence" value="ECO:0007669"/>
    <property type="project" value="UniProtKB-KW"/>
</dbReference>
<feature type="transmembrane region" description="Helical" evidence="2">
    <location>
        <begin position="7"/>
        <end position="27"/>
    </location>
</feature>
<name>A0A7W3TSC1_9LACO</name>
<dbReference type="Gene3D" id="2.40.30.10">
    <property type="entry name" value="Translation factors"/>
    <property type="match status" value="1"/>
</dbReference>
<protein>
    <submittedName>
        <fullName evidence="4">Oxidoreductase</fullName>
    </submittedName>
</protein>
<gene>
    <name evidence="4" type="ORF">H5S40_07270</name>
</gene>
<feature type="domain" description="FAD-binding FR-type" evidence="3">
    <location>
        <begin position="205"/>
        <end position="307"/>
    </location>
</feature>
<keyword evidence="1" id="KW-0560">Oxidoreductase</keyword>
<dbReference type="Gene3D" id="3.40.50.80">
    <property type="entry name" value="Nucleotide-binding domain of ferredoxin-NADP reductase (FNR) module"/>
    <property type="match status" value="1"/>
</dbReference>
<dbReference type="InterPro" id="IPR017927">
    <property type="entry name" value="FAD-bd_FR_type"/>
</dbReference>
<dbReference type="PROSITE" id="PS51384">
    <property type="entry name" value="FAD_FR"/>
    <property type="match status" value="1"/>
</dbReference>
<evidence type="ECO:0000256" key="2">
    <source>
        <dbReference type="SAM" id="Phobius"/>
    </source>
</evidence>
<dbReference type="PANTHER" id="PTHR11972">
    <property type="entry name" value="NADPH OXIDASE"/>
    <property type="match status" value="1"/>
</dbReference>